<dbReference type="EMBL" id="MUXE01000017">
    <property type="protein sequence ID" value="PUE63628.1"/>
    <property type="molecule type" value="Genomic_DNA"/>
</dbReference>
<sequence length="411" mass="49236">MKRLSKQQYINKKINLKNFVMLEQLNTLQYTIIPKLFNGFSDKYKKFWETKINNILPKNNLNFKSENDYLETNNLKKNDVTTNSILHFLPNLEKEELSYLTEQFSIFSVNNKIKIFTKENKITPIYIEIIEVLTYINRIEDLLKKYPKNYGNHHGTKFRSSSYKKLLETQLNILENRLDGTFFTLTSEDEIIKTKMQIKFIKYSLKDDFKNLPEWMNFTNIYLGFDNSSFQMTDIEKETFTQLCSFFNGIRTSKEEILNSVMMYTRVQSKIKKEDIQYHKKLSQSIINILRFFFQKTIKEIEKTKKKKTVTYNEDNILKDFYIKTYINELPVYSYIYKNSNNFFSELLELSINSILGLQTIFDEDKNKENKISNIQIARNIISFRKEINLTKKEFELLLSFIEKSQIQQIN</sequence>
<dbReference type="AlphaFoldDB" id="A0A363CX17"/>
<evidence type="ECO:0000313" key="2">
    <source>
        <dbReference type="Proteomes" id="UP000251135"/>
    </source>
</evidence>
<protein>
    <submittedName>
        <fullName evidence="1">Uncharacterized protein</fullName>
    </submittedName>
</protein>
<organism evidence="1 2">
    <name type="scientific">Arcobacter caeni</name>
    <dbReference type="NCBI Taxonomy" id="1912877"/>
    <lineage>
        <taxon>Bacteria</taxon>
        <taxon>Pseudomonadati</taxon>
        <taxon>Campylobacterota</taxon>
        <taxon>Epsilonproteobacteria</taxon>
        <taxon>Campylobacterales</taxon>
        <taxon>Arcobacteraceae</taxon>
        <taxon>Arcobacter</taxon>
    </lineage>
</organism>
<name>A0A363CX17_9BACT</name>
<proteinExistence type="predicted"/>
<dbReference type="OrthoDB" id="5366099at2"/>
<evidence type="ECO:0000313" key="1">
    <source>
        <dbReference type="EMBL" id="PUE63628.1"/>
    </source>
</evidence>
<gene>
    <name evidence="1" type="ORF">B0174_10405</name>
</gene>
<accession>A0A363CX17</accession>
<dbReference type="RefSeq" id="WP_108560515.1">
    <property type="nucleotide sequence ID" value="NZ_MUXE01000017.1"/>
</dbReference>
<dbReference type="Proteomes" id="UP000251135">
    <property type="component" value="Unassembled WGS sequence"/>
</dbReference>
<comment type="caution">
    <text evidence="1">The sequence shown here is derived from an EMBL/GenBank/DDBJ whole genome shotgun (WGS) entry which is preliminary data.</text>
</comment>
<keyword evidence="2" id="KW-1185">Reference proteome</keyword>
<reference evidence="1 2" key="1">
    <citation type="submission" date="2017-02" db="EMBL/GenBank/DDBJ databases">
        <title>Arcobacter caeni sp. nov, a new Arcobacter species isolated from reclaimed water.</title>
        <authorList>
            <person name="Figueras M.J."/>
            <person name="Perez-Cataluna A."/>
            <person name="Salas-Masso N."/>
        </authorList>
    </citation>
    <scope>NUCLEOTIDE SEQUENCE [LARGE SCALE GENOMIC DNA]</scope>
    <source>
        <strain evidence="1 2">RW17-10</strain>
    </source>
</reference>